<feature type="compositionally biased region" description="Basic residues" evidence="1">
    <location>
        <begin position="43"/>
        <end position="52"/>
    </location>
</feature>
<accession>E6JZQ5</accession>
<dbReference type="PATRIC" id="fig|864564.6.peg.1508"/>
<evidence type="ECO:0000313" key="2">
    <source>
        <dbReference type="EMBL" id="EFT83201.1"/>
    </source>
</evidence>
<name>E6JZQ5_PARDN</name>
<dbReference type="HOGENOM" id="CLU_2827231_0_0_11"/>
<feature type="region of interest" description="Disordered" evidence="1">
    <location>
        <begin position="40"/>
        <end position="66"/>
    </location>
</feature>
<gene>
    <name evidence="2" type="ORF">HMPREF0620_0206</name>
</gene>
<keyword evidence="3" id="KW-1185">Reference proteome</keyword>
<evidence type="ECO:0000313" key="3">
    <source>
        <dbReference type="Proteomes" id="UP000004946"/>
    </source>
</evidence>
<reference evidence="2 3" key="1">
    <citation type="submission" date="2010-12" db="EMBL/GenBank/DDBJ databases">
        <authorList>
            <person name="Muzny D."/>
            <person name="Qin X."/>
            <person name="Buhay C."/>
            <person name="Dugan-Rocha S."/>
            <person name="Ding Y."/>
            <person name="Chen G."/>
            <person name="Hawes A."/>
            <person name="Holder M."/>
            <person name="Jhangiani S."/>
            <person name="Johnson A."/>
            <person name="Khan Z."/>
            <person name="Li Z."/>
            <person name="Liu W."/>
            <person name="Liu X."/>
            <person name="Perez L."/>
            <person name="Shen H."/>
            <person name="Wang Q."/>
            <person name="Watt J."/>
            <person name="Xi L."/>
            <person name="Xin Y."/>
            <person name="Zhou J."/>
            <person name="Deng J."/>
            <person name="Jiang H."/>
            <person name="Liu Y."/>
            <person name="Qu J."/>
            <person name="Song X.-Z."/>
            <person name="Zhang L."/>
            <person name="Villasana D."/>
            <person name="Johnson A."/>
            <person name="Liu J."/>
            <person name="Liyanage D."/>
            <person name="Lorensuhewa L."/>
            <person name="Robinson T."/>
            <person name="Song A."/>
            <person name="Song B.-B."/>
            <person name="Dinh H."/>
            <person name="Thornton R."/>
            <person name="Coyle M."/>
            <person name="Francisco L."/>
            <person name="Jackson L."/>
            <person name="Javaid M."/>
            <person name="Korchina V."/>
            <person name="Kovar C."/>
            <person name="Mata R."/>
            <person name="Mathew T."/>
            <person name="Ngo R."/>
            <person name="Nguyen L."/>
            <person name="Nguyen N."/>
            <person name="Okwuonu G."/>
            <person name="Ongeri F."/>
            <person name="Pham C."/>
            <person name="Simmons D."/>
            <person name="Wilczek-Boney K."/>
            <person name="Hale W."/>
            <person name="Jakkamsetti A."/>
            <person name="Pham P."/>
            <person name="Ruth R."/>
            <person name="San Lucas F."/>
            <person name="Warren J."/>
            <person name="Zhang J."/>
            <person name="Zhao Z."/>
            <person name="Zhou C."/>
            <person name="Zhu D."/>
            <person name="Lee S."/>
            <person name="Bess C."/>
            <person name="Blankenburg K."/>
            <person name="Forbes L."/>
            <person name="Fu Q."/>
            <person name="Gubbala S."/>
            <person name="Hirani K."/>
            <person name="Jayaseelan J.C."/>
            <person name="Lara F."/>
            <person name="Munidasa M."/>
            <person name="Palculict T."/>
            <person name="Patil S."/>
            <person name="Pu L.-L."/>
            <person name="Saada N."/>
            <person name="Tang L."/>
            <person name="Weissenberger G."/>
            <person name="Zhu Y."/>
            <person name="Hemphill L."/>
            <person name="Shang Y."/>
            <person name="Youmans B."/>
            <person name="Ayvaz T."/>
            <person name="Ross M."/>
            <person name="Santibanez J."/>
            <person name="Aqrawi P."/>
            <person name="Gross S."/>
            <person name="Joshi V."/>
            <person name="Fowler G."/>
            <person name="Nazareth L."/>
            <person name="Reid J."/>
            <person name="Worley K."/>
            <person name="Petrosino J."/>
            <person name="Highlander S."/>
            <person name="Gibbs R."/>
        </authorList>
    </citation>
    <scope>NUCLEOTIDE SEQUENCE [LARGE SCALE GENOMIC DNA]</scope>
    <source>
        <strain evidence="2 3">DSM 10105</strain>
    </source>
</reference>
<dbReference type="AlphaFoldDB" id="E6JZQ5"/>
<dbReference type="KEGG" id="pdo:PSDT_1376"/>
<dbReference type="Proteomes" id="UP000004946">
    <property type="component" value="Chromosome"/>
</dbReference>
<sequence length="66" mass="8106">MQIHFPALPKSKIDMMRPDDSTVRWKFHRKFLMKPFMKERSWQRVKAKRKTSQRTGQSRKEESNNQ</sequence>
<comment type="caution">
    <text evidence="2">The sequence shown here is derived from an EMBL/GenBank/DDBJ whole genome shotgun (WGS) entry which is preliminary data.</text>
</comment>
<organism evidence="2 3">
    <name type="scientific">Parascardovia denticolens DSM 10105 = JCM 12538</name>
    <dbReference type="NCBI Taxonomy" id="864564"/>
    <lineage>
        <taxon>Bacteria</taxon>
        <taxon>Bacillati</taxon>
        <taxon>Actinomycetota</taxon>
        <taxon>Actinomycetes</taxon>
        <taxon>Bifidobacteriales</taxon>
        <taxon>Bifidobacteriaceae</taxon>
        <taxon>Parascardovia</taxon>
    </lineage>
</organism>
<dbReference type="EMBL" id="AEON01000001">
    <property type="protein sequence ID" value="EFT83201.1"/>
    <property type="molecule type" value="Genomic_DNA"/>
</dbReference>
<evidence type="ECO:0000256" key="1">
    <source>
        <dbReference type="SAM" id="MobiDB-lite"/>
    </source>
</evidence>
<proteinExistence type="predicted"/>
<protein>
    <submittedName>
        <fullName evidence="2">Uncharacterized protein</fullName>
    </submittedName>
</protein>